<evidence type="ECO:0000256" key="8">
    <source>
        <dbReference type="ARBA" id="ARBA00060158"/>
    </source>
</evidence>
<dbReference type="Gene3D" id="3.40.366.10">
    <property type="entry name" value="Malonyl-Coenzyme A Acyl Carrier Protein, domain 2"/>
    <property type="match status" value="2"/>
</dbReference>
<dbReference type="Pfam" id="PF16197">
    <property type="entry name" value="KAsynt_C_assoc"/>
    <property type="match status" value="2"/>
</dbReference>
<dbReference type="Proteomes" id="UP000542674">
    <property type="component" value="Unassembled WGS sequence"/>
</dbReference>
<dbReference type="SMART" id="SM00825">
    <property type="entry name" value="PKS_KS"/>
    <property type="match status" value="2"/>
</dbReference>
<feature type="region of interest" description="N-terminal hotdog fold" evidence="12">
    <location>
        <begin position="959"/>
        <end position="1079"/>
    </location>
</feature>
<feature type="region of interest" description="C-terminal hotdog fold" evidence="12">
    <location>
        <begin position="1090"/>
        <end position="1225"/>
    </location>
</feature>
<dbReference type="InterPro" id="IPR049551">
    <property type="entry name" value="PKS_DH_C"/>
</dbReference>
<reference evidence="17 18" key="1">
    <citation type="submission" date="2020-08" db="EMBL/GenBank/DDBJ databases">
        <title>Sequencing the genomes of 1000 actinobacteria strains.</title>
        <authorList>
            <person name="Klenk H.-P."/>
        </authorList>
    </citation>
    <scope>NUCLEOTIDE SEQUENCE [LARGE SCALE GENOMIC DNA]</scope>
    <source>
        <strain evidence="17 18">DSM 45084</strain>
    </source>
</reference>
<evidence type="ECO:0000256" key="5">
    <source>
        <dbReference type="ARBA" id="ARBA00023268"/>
    </source>
</evidence>
<feature type="region of interest" description="Disordered" evidence="13">
    <location>
        <begin position="1047"/>
        <end position="1081"/>
    </location>
</feature>
<dbReference type="SMART" id="SM00822">
    <property type="entry name" value="PKS_KR"/>
    <property type="match status" value="1"/>
</dbReference>
<dbReference type="SUPFAM" id="SSF55048">
    <property type="entry name" value="Probable ACP-binding domain of malonyl-CoA ACP transacylase"/>
    <property type="match status" value="2"/>
</dbReference>
<evidence type="ECO:0000256" key="7">
    <source>
        <dbReference type="ARBA" id="ARBA00052442"/>
    </source>
</evidence>
<dbReference type="CDD" id="cd00833">
    <property type="entry name" value="PKS"/>
    <property type="match status" value="2"/>
</dbReference>
<dbReference type="InterPro" id="IPR018201">
    <property type="entry name" value="Ketoacyl_synth_AS"/>
</dbReference>
<dbReference type="SUPFAM" id="SSF52151">
    <property type="entry name" value="FabD/lysophospholipase-like"/>
    <property type="match status" value="2"/>
</dbReference>
<feature type="domain" description="Carrier" evidence="14">
    <location>
        <begin position="2639"/>
        <end position="2714"/>
    </location>
</feature>
<dbReference type="Gene3D" id="3.40.50.720">
    <property type="entry name" value="NAD(P)-binding Rossmann-like Domain"/>
    <property type="match status" value="1"/>
</dbReference>
<evidence type="ECO:0000256" key="2">
    <source>
        <dbReference type="ARBA" id="ARBA00022553"/>
    </source>
</evidence>
<dbReference type="EC" id="2.3.1.94" evidence="11"/>
<evidence type="ECO:0000256" key="13">
    <source>
        <dbReference type="SAM" id="MobiDB-lite"/>
    </source>
</evidence>
<keyword evidence="1" id="KW-0596">Phosphopantetheine</keyword>
<organism evidence="17 18">
    <name type="scientific">Saccharothrix violaceirubra</name>
    <dbReference type="NCBI Taxonomy" id="413306"/>
    <lineage>
        <taxon>Bacteria</taxon>
        <taxon>Bacillati</taxon>
        <taxon>Actinomycetota</taxon>
        <taxon>Actinomycetes</taxon>
        <taxon>Pseudonocardiales</taxon>
        <taxon>Pseudonocardiaceae</taxon>
        <taxon>Saccharothrix</taxon>
    </lineage>
</organism>
<dbReference type="InterPro" id="IPR016039">
    <property type="entry name" value="Thiolase-like"/>
</dbReference>
<evidence type="ECO:0000256" key="9">
    <source>
        <dbReference type="ARBA" id="ARBA00060622"/>
    </source>
</evidence>
<dbReference type="InterPro" id="IPR020806">
    <property type="entry name" value="PKS_PP-bd"/>
</dbReference>
<feature type="domain" description="PKS/mFAS DH" evidence="16">
    <location>
        <begin position="959"/>
        <end position="1225"/>
    </location>
</feature>
<dbReference type="InterPro" id="IPR013968">
    <property type="entry name" value="PKS_KR"/>
</dbReference>
<keyword evidence="6" id="KW-0012">Acyltransferase</keyword>
<dbReference type="Pfam" id="PF02801">
    <property type="entry name" value="Ketoacyl-synt_C"/>
    <property type="match status" value="2"/>
</dbReference>
<dbReference type="Pfam" id="PF21089">
    <property type="entry name" value="PKS_DH_N"/>
    <property type="match status" value="1"/>
</dbReference>
<proteinExistence type="predicted"/>
<dbReference type="InterPro" id="IPR020807">
    <property type="entry name" value="PKS_DH"/>
</dbReference>
<keyword evidence="5" id="KW-0511">Multifunctional enzyme</keyword>
<dbReference type="InterPro" id="IPR014043">
    <property type="entry name" value="Acyl_transferase_dom"/>
</dbReference>
<evidence type="ECO:0000256" key="1">
    <source>
        <dbReference type="ARBA" id="ARBA00022450"/>
    </source>
</evidence>
<dbReference type="PROSITE" id="PS50075">
    <property type="entry name" value="CARRIER"/>
    <property type="match status" value="2"/>
</dbReference>
<dbReference type="SUPFAM" id="SSF47336">
    <property type="entry name" value="ACP-like"/>
    <property type="match status" value="2"/>
</dbReference>
<dbReference type="InterPro" id="IPR006162">
    <property type="entry name" value="Ppantetheine_attach_site"/>
</dbReference>
<dbReference type="InterPro" id="IPR057326">
    <property type="entry name" value="KR_dom"/>
</dbReference>
<dbReference type="FunFam" id="1.10.1200.10:FF:000007">
    <property type="entry name" value="Probable polyketide synthase pks17"/>
    <property type="match status" value="2"/>
</dbReference>
<dbReference type="FunFam" id="3.40.47.10:FF:000019">
    <property type="entry name" value="Polyketide synthase type I"/>
    <property type="match status" value="2"/>
</dbReference>
<accession>A0A7W7T3Z3</accession>
<dbReference type="InterPro" id="IPR016035">
    <property type="entry name" value="Acyl_Trfase/lysoPLipase"/>
</dbReference>
<evidence type="ECO:0000256" key="10">
    <source>
        <dbReference type="ARBA" id="ARBA00063272"/>
    </source>
</evidence>
<dbReference type="PANTHER" id="PTHR43775">
    <property type="entry name" value="FATTY ACID SYNTHASE"/>
    <property type="match status" value="1"/>
</dbReference>
<evidence type="ECO:0000259" key="14">
    <source>
        <dbReference type="PROSITE" id="PS50075"/>
    </source>
</evidence>
<evidence type="ECO:0000313" key="17">
    <source>
        <dbReference type="EMBL" id="MBB4966096.1"/>
    </source>
</evidence>
<dbReference type="InterPro" id="IPR001227">
    <property type="entry name" value="Ac_transferase_dom_sf"/>
</dbReference>
<evidence type="ECO:0000313" key="18">
    <source>
        <dbReference type="Proteomes" id="UP000542674"/>
    </source>
</evidence>
<dbReference type="InterPro" id="IPR014030">
    <property type="entry name" value="Ketoacyl_synth_N"/>
</dbReference>
<dbReference type="Pfam" id="PF14765">
    <property type="entry name" value="PS-DH"/>
    <property type="match status" value="1"/>
</dbReference>
<name>A0A7W7T3Z3_9PSEU</name>
<keyword evidence="3 17" id="KW-0808">Transferase</keyword>
<dbReference type="SMART" id="SM00827">
    <property type="entry name" value="PKS_AT"/>
    <property type="match status" value="2"/>
</dbReference>
<comment type="caution">
    <text evidence="17">The sequence shown here is derived from an EMBL/GenBank/DDBJ whole genome shotgun (WGS) entry which is preliminary data.</text>
</comment>
<dbReference type="InterPro" id="IPR042104">
    <property type="entry name" value="PKS_dehydratase_sf"/>
</dbReference>
<dbReference type="InterPro" id="IPR016036">
    <property type="entry name" value="Malonyl_transacylase_ACP-bd"/>
</dbReference>
<comment type="function">
    <text evidence="8">Involved in the biosynthesis of antibiotic erythromycin via the biosynthesis of its aglycone precursor, 6-deoxyerythronolide B (6-dEB).</text>
</comment>
<evidence type="ECO:0000256" key="3">
    <source>
        <dbReference type="ARBA" id="ARBA00022679"/>
    </source>
</evidence>
<dbReference type="InterPro" id="IPR049900">
    <property type="entry name" value="PKS_mFAS_DH"/>
</dbReference>
<dbReference type="PROSITE" id="PS00606">
    <property type="entry name" value="KS3_1"/>
    <property type="match status" value="2"/>
</dbReference>
<dbReference type="GO" id="GO:0031177">
    <property type="term" value="F:phosphopantetheine binding"/>
    <property type="evidence" value="ECO:0007669"/>
    <property type="project" value="InterPro"/>
</dbReference>
<dbReference type="SMART" id="SM00823">
    <property type="entry name" value="PKS_PP"/>
    <property type="match status" value="2"/>
</dbReference>
<dbReference type="SUPFAM" id="SSF53901">
    <property type="entry name" value="Thiolase-like"/>
    <property type="match status" value="2"/>
</dbReference>
<evidence type="ECO:0000256" key="12">
    <source>
        <dbReference type="PROSITE-ProRule" id="PRU01363"/>
    </source>
</evidence>
<evidence type="ECO:0000259" key="15">
    <source>
        <dbReference type="PROSITE" id="PS52004"/>
    </source>
</evidence>
<feature type="domain" description="Ketosynthase family 3 (KS3)" evidence="15">
    <location>
        <begin position="1723"/>
        <end position="2148"/>
    </location>
</feature>
<comment type="pathway">
    <text evidence="9">Antibiotic biosynthesis; erythromycin biosynthesis.</text>
</comment>
<evidence type="ECO:0000256" key="6">
    <source>
        <dbReference type="ARBA" id="ARBA00023315"/>
    </source>
</evidence>
<dbReference type="GO" id="GO:0004315">
    <property type="term" value="F:3-oxoacyl-[acyl-carrier-protein] synthase activity"/>
    <property type="evidence" value="ECO:0007669"/>
    <property type="project" value="InterPro"/>
</dbReference>
<comment type="catalytic activity">
    <reaction evidence="7">
        <text>6 (S)-methylmalonyl-CoA + propanoyl-CoA + 6 NADPH + 12 H(+) = 6-deoxyerythronolide B + 6 CO2 + 6 NADP(+) + 7 CoA + H2O</text>
        <dbReference type="Rhea" id="RHEA:23068"/>
        <dbReference type="ChEBI" id="CHEBI:15377"/>
        <dbReference type="ChEBI" id="CHEBI:15378"/>
        <dbReference type="ChEBI" id="CHEBI:16089"/>
        <dbReference type="ChEBI" id="CHEBI:16526"/>
        <dbReference type="ChEBI" id="CHEBI:57287"/>
        <dbReference type="ChEBI" id="CHEBI:57327"/>
        <dbReference type="ChEBI" id="CHEBI:57392"/>
        <dbReference type="ChEBI" id="CHEBI:57783"/>
        <dbReference type="ChEBI" id="CHEBI:58349"/>
        <dbReference type="EC" id="2.3.1.94"/>
    </reaction>
</comment>
<dbReference type="Gene3D" id="3.10.129.110">
    <property type="entry name" value="Polyketide synthase dehydratase"/>
    <property type="match status" value="1"/>
</dbReference>
<dbReference type="EMBL" id="JACHJS010000001">
    <property type="protein sequence ID" value="MBB4966096.1"/>
    <property type="molecule type" value="Genomic_DNA"/>
</dbReference>
<dbReference type="SMART" id="SM00826">
    <property type="entry name" value="PKS_DH"/>
    <property type="match status" value="1"/>
</dbReference>
<protein>
    <recommendedName>
        <fullName evidence="11">6-deoxyerythronolide-B synthase</fullName>
        <ecNumber evidence="11">2.3.1.94</ecNumber>
    </recommendedName>
</protein>
<feature type="active site" description="Proton acceptor; for dehydratase activity" evidence="12">
    <location>
        <position position="991"/>
    </location>
</feature>
<dbReference type="InterPro" id="IPR036736">
    <property type="entry name" value="ACP-like_sf"/>
</dbReference>
<dbReference type="FunFam" id="3.40.366.10:FF:000002">
    <property type="entry name" value="Probable polyketide synthase 2"/>
    <property type="match status" value="2"/>
</dbReference>
<dbReference type="InterPro" id="IPR049552">
    <property type="entry name" value="PKS_DH_N"/>
</dbReference>
<dbReference type="PROSITE" id="PS00012">
    <property type="entry name" value="PHOSPHOPANTETHEINE"/>
    <property type="match status" value="2"/>
</dbReference>
<keyword evidence="18" id="KW-1185">Reference proteome</keyword>
<dbReference type="Gene3D" id="3.40.47.10">
    <property type="match status" value="2"/>
</dbReference>
<feature type="domain" description="Ketosynthase family 3 (KS3)" evidence="15">
    <location>
        <begin position="30"/>
        <end position="456"/>
    </location>
</feature>
<keyword evidence="4" id="KW-0677">Repeat</keyword>
<dbReference type="InterPro" id="IPR032821">
    <property type="entry name" value="PKS_assoc"/>
</dbReference>
<gene>
    <name evidence="17" type="ORF">F4559_003455</name>
</gene>
<dbReference type="SUPFAM" id="SSF51735">
    <property type="entry name" value="NAD(P)-binding Rossmann-fold domains"/>
    <property type="match status" value="2"/>
</dbReference>
<dbReference type="InterPro" id="IPR009081">
    <property type="entry name" value="PP-bd_ACP"/>
</dbReference>
<dbReference type="GO" id="GO:0047879">
    <property type="term" value="F:erythronolide synthase activity"/>
    <property type="evidence" value="ECO:0007669"/>
    <property type="project" value="UniProtKB-EC"/>
</dbReference>
<dbReference type="SMART" id="SM01294">
    <property type="entry name" value="PKS_PP_betabranch"/>
    <property type="match status" value="2"/>
</dbReference>
<dbReference type="Pfam" id="PF00698">
    <property type="entry name" value="Acyl_transf_1"/>
    <property type="match status" value="2"/>
</dbReference>
<dbReference type="Pfam" id="PF08659">
    <property type="entry name" value="KR"/>
    <property type="match status" value="1"/>
</dbReference>
<dbReference type="GO" id="GO:0004312">
    <property type="term" value="F:fatty acid synthase activity"/>
    <property type="evidence" value="ECO:0007669"/>
    <property type="project" value="TreeGrafter"/>
</dbReference>
<dbReference type="PROSITE" id="PS52019">
    <property type="entry name" value="PKS_MFAS_DH"/>
    <property type="match status" value="1"/>
</dbReference>
<feature type="domain" description="Carrier" evidence="14">
    <location>
        <begin position="1631"/>
        <end position="1705"/>
    </location>
</feature>
<dbReference type="Pfam" id="PF00550">
    <property type="entry name" value="PP-binding"/>
    <property type="match status" value="2"/>
</dbReference>
<dbReference type="Gene3D" id="3.30.70.3290">
    <property type="match status" value="3"/>
</dbReference>
<dbReference type="Pfam" id="PF00109">
    <property type="entry name" value="ketoacyl-synt"/>
    <property type="match status" value="2"/>
</dbReference>
<dbReference type="Gene3D" id="1.10.1200.10">
    <property type="entry name" value="ACP-like"/>
    <property type="match status" value="2"/>
</dbReference>
<dbReference type="InterPro" id="IPR036291">
    <property type="entry name" value="NAD(P)-bd_dom_sf"/>
</dbReference>
<evidence type="ECO:0000256" key="4">
    <source>
        <dbReference type="ARBA" id="ARBA00022737"/>
    </source>
</evidence>
<feature type="active site" description="Proton donor; for dehydratase activity" evidence="12">
    <location>
        <position position="1146"/>
    </location>
</feature>
<dbReference type="GO" id="GO:0006633">
    <property type="term" value="P:fatty acid biosynthetic process"/>
    <property type="evidence" value="ECO:0007669"/>
    <property type="project" value="InterPro"/>
</dbReference>
<dbReference type="InterPro" id="IPR050091">
    <property type="entry name" value="PKS_NRPS_Biosynth_Enz"/>
</dbReference>
<sequence length="2790" mass="288530">MSSDDRIRQLLLKVTAELTDTRERLDAVRHEPIAIIGTACRFPGGVSSPEDLWRLVAAGGDAVGPFPADRGWDLDALYDADPDRPGTSYTRHGAFLDDIAGFDAGFFGISPREALATDPQHRLLLETTWEALERAGIDPHSVRGKDVGVFAGVNGQDYAARLPATPASVDGYLAVGTAASVASGRISYTFGFSGPAVTIDTACSSSLVALHLAAKSLRSGESSLAVVGGVTVMASPSSFVEFSRQRGLSGDGRCRAFSDEADGTGWGEGVGVLLLERLSDARANGHRVLAVVRGSAVNQDGASNGLTAPNGPAQESVIRAALADARLDPSDVDVVEAHGTGTRLGDPIEANALITAYGRGRAADRPLWLGSVKSNIGHTQAAAGAAGIIKIVEALRHGVLPRTLHVDRPTTHVDWSDGVLRLLEHELPWPGGETPRRAGVSAFGVSGTNAHVIIEEAPAEEAVPGRVPGVEPAVGAQRPVGVPVERSPEAVAAGTERPSIGERFPDRAAEAADVPDGVPVVPWVLSGYSPEAVVAQAERLSGVVGDPADVGWSLATRRATLGERAVVLGVDRAALDDGLRALASGAASASVVRGVAGGSVAFLFTGQGAQRVGMGRGLYAAYPVFAGAFDAAVAELDRESGVSVADVVFGTGDGSLDDTLYTQAGVFAVEVALFRLFESWGVRPDFVTGHSIGELAAAHVAGVWSLADAARIVAARGRLMRALPTGGAMAALAAPEAEVRDLLAGLSDVDIAAVNGPNAVVVSGAEESVLAVAAHVAGSGRRTKRLTVSHAFHSPLVEPVLAEFRAVVAGVRASAPTIPVVSAVTGRPVSAELADPDYWVRHARHAVRFADAVTHLVAAGVDTFVEIGPDAVLTALAADSAPDAVLVPALRKDRPESLAVVTALATAHVRGRPVDWTAVFPGARAVDLPTYAFQRERFWLDVERAPADAAGFGLVDADHPLLGATVALAEDGGLVLTGRLSRHTHPWLADHVVGSTVLLPGTAFVELAVRAGDEVGADVLEDLVVEAPLVLGDRAVRVQVAVGPPDGTGRSVSVHSRAEDEDGWTRHASGRLGSSSATGPDRLDVWPPAAVPVDVDSLYPVLADAGLAYGPAFQGVQALWKDGNTLYAEVSTEDTQGFAVHPALLDAALHPAAYDTLATTPSGRNRLPFAWRGVRVHATGATSLRVRLTVTGDDELSLLAADAQGEPVVTVDSLRSRLVEVGAAGPRDALFTVDWVPSGPAEAGTDRVVLLDAPEPTGDPVADAHTATAAVLAGLRAHLASDDERTLVVRVRDGLAYAPVVGLVRAAQTERPGRVVLLDTDSGLVPALGDEPQLRVRDGQVSVPRLVRAAPRAPGRAWDPDGTVVITGGLGALGAEFAHHVVTRHGARNLLLLGRRGAATPGVDALVTTLTALGARVEVAAVDVADRAVLAAVLAGRTLTAVLHTAGVVDDGVIDSLTPERAAAVLRPKVNAAWHLHELTLDQDLAAFVLFSSVAGVLGSGGQGAYAAANTFLDALAAHRVALGLPARSLAWGMWERASGISGHLTAADHARNARAGIRRIDTAGGLALFDLALRVDDPLVVPAPLDLAAVRRAGTVPSLLRGLVRPARRVATAGQPAGRFAGLDREGRSAGLLELVRAEVAAVLGTTPAAIGPARAFRDLGLDSLTSVELRNRLDAATGLRLPATLAFDHPTPAALVEHLLAELFPTAETTPDVVAPVARVDEPIAIVGMACRLPGGVDSPDALWELVRDGRDAVTPFPDNRGWDLDGLYDPDPDHAGTSYTRHGGFLHDADGFDAEFFGISPREALATDPQQRLLLETAWEAVEGAGIDPTTLRGSRTGVFAGVMYHDYAPRVGEAPAQLEGFVANGSAGSVASGRVAYTFGFEGPAVTVDTACSSSLVALHLAVQSLRTGESDLALAGGVAIMSTPAVFVEFSRQRGLAADGRCKAYAGAADGTGWAEGVGLLLVERLSDARRNGHRVLGIVRGTAVNQDGASNGLTAPNGPAQQRVIRQALANAGLRPSEVDLVEGHGTGTTLGDPIEAQALLATYGRDRTGVPLYLGSLKSNIGHTQAAAGAAGIIKVVQALRHDLLPRTLHVDEPTPHVDWSSGGVELLTEARPWPETGRPRRAGVSSFGVSGTNAHVIVEQGDPEPAPAPADPALPWVLSARTPDALAAWGERLTGLDGSAAAALPGRTAFAERAVVLGDHAAGLAALTAGRSAPNLVTGTAGTPGRTVFVFPGQGSQWAGMGVELLDTAPAFAARFAECAAALHPLVDWSPQDVLRGASGAPGLDRVDVVQPVLWAVLVSLAALWEAHGVSPDAVVGHSQGEIAAATVAGALSLVDGARVVVLRSRAITALSGRGGMASLALPVDVVTERIAPYADRVSVAAVNGPAAVVVAGEPDALAAIVAGATEDGHRARTIAVDYASHSAHVEPIRDEILAALAGIEPRESAVPLFSTVTADWIDTTGLDAEYWYTNLRRTVRLAEAVRGLADQGHDVFVEISPHPVLTASVQDTLEAAGVDRPVVAGSLRREEGGLDRFRASVAELWVRGVPVDWTAVTGGEEAASGPVDREPVTGGRIVGVRPGLPTYPFQRSRYWLEQAAGDGRARADLPTADPEAGTRLVRSLAGLDPDERAAAVLDLVRGETATVLGHGDPSAVDDTRPLRELGLDSLTAVDLRNRLGAATGLDLPATLVFDHPTPADLAAFLVSELGGGDVDRFPNADASVDYLEAVFAAGDHPDLAARLRALLDRLGTPAGGDGLDFGAASDDELFAFMDNNFEEPAGHGE</sequence>
<evidence type="ECO:0000259" key="16">
    <source>
        <dbReference type="PROSITE" id="PS52019"/>
    </source>
</evidence>
<dbReference type="InterPro" id="IPR014031">
    <property type="entry name" value="Ketoacyl_synth_C"/>
</dbReference>
<dbReference type="InterPro" id="IPR020841">
    <property type="entry name" value="PKS_Beta-ketoAc_synthase_dom"/>
</dbReference>
<evidence type="ECO:0000256" key="11">
    <source>
        <dbReference type="ARBA" id="ARBA00066981"/>
    </source>
</evidence>
<keyword evidence="2" id="KW-0597">Phosphoprotein</keyword>
<dbReference type="CDD" id="cd08956">
    <property type="entry name" value="KR_3_FAS_SDR_x"/>
    <property type="match status" value="1"/>
</dbReference>
<dbReference type="PANTHER" id="PTHR43775:SF51">
    <property type="entry name" value="INACTIVE PHENOLPHTHIOCEROL SYNTHESIS POLYKETIDE SYNTHASE TYPE I PKS1-RELATED"/>
    <property type="match status" value="1"/>
</dbReference>
<dbReference type="PROSITE" id="PS52004">
    <property type="entry name" value="KS3_2"/>
    <property type="match status" value="2"/>
</dbReference>
<comment type="subunit">
    <text evidence="10">Homodimer. Erythronolide synthase is composed of EryAI, EryAII and EryAIII multimodular (2 modules) polypeptides each coding for a functional synthase subunit which participates in 2 of the six FAS-like elongation steps required for formation of the polyketide. Module 1, 2, 3, 4, 5, and 6 participating in biosynthesis steps 1, 2, 3, 4, 5, and 6, respectively.</text>
</comment>